<dbReference type="Pfam" id="PF00112">
    <property type="entry name" value="Peptidase_C1"/>
    <property type="match status" value="1"/>
</dbReference>
<proteinExistence type="inferred from homology"/>
<dbReference type="InterPro" id="IPR025660">
    <property type="entry name" value="Pept_his_AS"/>
</dbReference>
<feature type="signal peptide" evidence="6">
    <location>
        <begin position="1"/>
        <end position="17"/>
    </location>
</feature>
<keyword evidence="2" id="KW-0645">Protease</keyword>
<dbReference type="GO" id="GO:0006508">
    <property type="term" value="P:proteolysis"/>
    <property type="evidence" value="ECO:0007669"/>
    <property type="project" value="UniProtKB-KW"/>
</dbReference>
<evidence type="ECO:0000256" key="3">
    <source>
        <dbReference type="ARBA" id="ARBA00022801"/>
    </source>
</evidence>
<evidence type="ECO:0000256" key="6">
    <source>
        <dbReference type="SAM" id="SignalP"/>
    </source>
</evidence>
<dbReference type="InterPro" id="IPR025661">
    <property type="entry name" value="Pept_asp_AS"/>
</dbReference>
<dbReference type="EMBL" id="CAXLJL010000767">
    <property type="protein sequence ID" value="CAL5140667.1"/>
    <property type="molecule type" value="Genomic_DNA"/>
</dbReference>
<dbReference type="SMART" id="SM00645">
    <property type="entry name" value="Pept_C1"/>
    <property type="match status" value="1"/>
</dbReference>
<dbReference type="PROSITE" id="PS00139">
    <property type="entry name" value="THIOL_PROTEASE_CYS"/>
    <property type="match status" value="1"/>
</dbReference>
<keyword evidence="4" id="KW-0788">Thiol protease</keyword>
<dbReference type="Proteomes" id="UP001497525">
    <property type="component" value="Unassembled WGS sequence"/>
</dbReference>
<keyword evidence="5" id="KW-1015">Disulfide bond</keyword>
<dbReference type="Gene3D" id="3.90.70.10">
    <property type="entry name" value="Cysteine proteinases"/>
    <property type="match status" value="1"/>
</dbReference>
<dbReference type="PROSITE" id="PS00640">
    <property type="entry name" value="THIOL_PROTEASE_ASN"/>
    <property type="match status" value="1"/>
</dbReference>
<reference evidence="8" key="1">
    <citation type="submission" date="2024-06" db="EMBL/GenBank/DDBJ databases">
        <authorList>
            <person name="Liu X."/>
            <person name="Lenzi L."/>
            <person name="Haldenby T S."/>
            <person name="Uol C."/>
        </authorList>
    </citation>
    <scope>NUCLEOTIDE SEQUENCE</scope>
</reference>
<dbReference type="PANTHER" id="PTHR12411">
    <property type="entry name" value="CYSTEINE PROTEASE FAMILY C1-RELATED"/>
    <property type="match status" value="1"/>
</dbReference>
<feature type="domain" description="Peptidase C1A papain C-terminal" evidence="7">
    <location>
        <begin position="60"/>
        <end position="294"/>
    </location>
</feature>
<dbReference type="GO" id="GO:0008234">
    <property type="term" value="F:cysteine-type peptidase activity"/>
    <property type="evidence" value="ECO:0007669"/>
    <property type="project" value="UniProtKB-KW"/>
</dbReference>
<comment type="similarity">
    <text evidence="1">Belongs to the peptidase C1 family.</text>
</comment>
<evidence type="ECO:0000259" key="7">
    <source>
        <dbReference type="SMART" id="SM00645"/>
    </source>
</evidence>
<sequence>MSAAILLAVFYIGLAATSPIENEPHWDNSQIGPLGALLPTPEMIAEVGYKEDVYDENIQIPEEFDARDIWIHCNSVKTIWNQGSCGSCWAVASASVMSDRYCIRNETNVMLSAYDVMSCCKNCYPSGPCNGGYPIKAFEHWNTVGVVTGGPKSCAGCTCYRYSGDNLFKCDHKCRAGFRRSYDSEITHGRPAKYLKNDVEAIQLEIMFNGPVVATFAVYSDFGSQGRGVYIHRSGTFKGYHAVRVIGWGVHRYWDKLTPYWLVANSWGSNWGDGGYFRILRGSNHCGIEGSMVAD</sequence>
<dbReference type="CDD" id="cd02620">
    <property type="entry name" value="Peptidase_C1A_CathepsinB"/>
    <property type="match status" value="1"/>
</dbReference>
<evidence type="ECO:0000256" key="4">
    <source>
        <dbReference type="ARBA" id="ARBA00022807"/>
    </source>
</evidence>
<evidence type="ECO:0000313" key="9">
    <source>
        <dbReference type="Proteomes" id="UP001497525"/>
    </source>
</evidence>
<dbReference type="InterPro" id="IPR000169">
    <property type="entry name" value="Pept_cys_AS"/>
</dbReference>
<name>A0AAV2TV18_CALDB</name>
<dbReference type="InterPro" id="IPR013128">
    <property type="entry name" value="Peptidase_C1A"/>
</dbReference>
<gene>
    <name evidence="8" type="ORF">CDAUBV1_LOCUS15964</name>
</gene>
<dbReference type="InterPro" id="IPR000668">
    <property type="entry name" value="Peptidase_C1A_C"/>
</dbReference>
<organism evidence="8 9">
    <name type="scientific">Calicophoron daubneyi</name>
    <name type="common">Rumen fluke</name>
    <name type="synonym">Paramphistomum daubneyi</name>
    <dbReference type="NCBI Taxonomy" id="300641"/>
    <lineage>
        <taxon>Eukaryota</taxon>
        <taxon>Metazoa</taxon>
        <taxon>Spiralia</taxon>
        <taxon>Lophotrochozoa</taxon>
        <taxon>Platyhelminthes</taxon>
        <taxon>Trematoda</taxon>
        <taxon>Digenea</taxon>
        <taxon>Plagiorchiida</taxon>
        <taxon>Pronocephalata</taxon>
        <taxon>Paramphistomoidea</taxon>
        <taxon>Paramphistomidae</taxon>
        <taxon>Calicophoron</taxon>
    </lineage>
</organism>
<keyword evidence="3" id="KW-0378">Hydrolase</keyword>
<evidence type="ECO:0000313" key="8">
    <source>
        <dbReference type="EMBL" id="CAL5140667.1"/>
    </source>
</evidence>
<keyword evidence="6" id="KW-0732">Signal</keyword>
<evidence type="ECO:0000256" key="1">
    <source>
        <dbReference type="ARBA" id="ARBA00008455"/>
    </source>
</evidence>
<dbReference type="PROSITE" id="PS00639">
    <property type="entry name" value="THIOL_PROTEASE_HIS"/>
    <property type="match status" value="1"/>
</dbReference>
<dbReference type="SUPFAM" id="SSF54001">
    <property type="entry name" value="Cysteine proteinases"/>
    <property type="match status" value="1"/>
</dbReference>
<feature type="chain" id="PRO_5043898389" description="Peptidase C1A papain C-terminal domain-containing protein" evidence="6">
    <location>
        <begin position="18"/>
        <end position="295"/>
    </location>
</feature>
<evidence type="ECO:0000256" key="2">
    <source>
        <dbReference type="ARBA" id="ARBA00022670"/>
    </source>
</evidence>
<evidence type="ECO:0000256" key="5">
    <source>
        <dbReference type="ARBA" id="ARBA00023157"/>
    </source>
</evidence>
<dbReference type="InterPro" id="IPR038765">
    <property type="entry name" value="Papain-like_cys_pep_sf"/>
</dbReference>
<accession>A0AAV2TV18</accession>
<comment type="caution">
    <text evidence="8">The sequence shown here is derived from an EMBL/GenBank/DDBJ whole genome shotgun (WGS) entry which is preliminary data.</text>
</comment>
<dbReference type="AlphaFoldDB" id="A0AAV2TV18"/>
<protein>
    <recommendedName>
        <fullName evidence="7">Peptidase C1A papain C-terminal domain-containing protein</fullName>
    </recommendedName>
</protein>
<dbReference type="PRINTS" id="PR00705">
    <property type="entry name" value="PAPAIN"/>
</dbReference>